<dbReference type="eggNOG" id="ENOG502S7P4">
    <property type="taxonomic scope" value="Eukaryota"/>
</dbReference>
<feature type="transmembrane region" description="Helical" evidence="5">
    <location>
        <begin position="12"/>
        <end position="36"/>
    </location>
</feature>
<keyword evidence="3 5" id="KW-1133">Transmembrane helix</keyword>
<reference evidence="7" key="1">
    <citation type="journal article" date="2012" name="Nat. Genet.">
        <title>Lifestyle transitions in plant pathogenic Colletotrichum fungi deciphered by genome and transcriptome analyses.</title>
        <authorList>
            <person name="O'Connell R.J."/>
            <person name="Thon M.R."/>
            <person name="Hacquard S."/>
            <person name="Amyotte S.G."/>
            <person name="Kleemann J."/>
            <person name="Torres M.F."/>
            <person name="Damm U."/>
            <person name="Buiate E.A."/>
            <person name="Epstein L."/>
            <person name="Alkan N."/>
            <person name="Altmueller J."/>
            <person name="Alvarado-Balderrama L."/>
            <person name="Bauser C.A."/>
            <person name="Becker C."/>
            <person name="Birren B.W."/>
            <person name="Chen Z."/>
            <person name="Choi J."/>
            <person name="Crouch J.A."/>
            <person name="Duvick J.P."/>
            <person name="Farman M.A."/>
            <person name="Gan P."/>
            <person name="Heiman D."/>
            <person name="Henrissat B."/>
            <person name="Howard R.J."/>
            <person name="Kabbage M."/>
            <person name="Koch C."/>
            <person name="Kracher B."/>
            <person name="Kubo Y."/>
            <person name="Law A.D."/>
            <person name="Lebrun M.-H."/>
            <person name="Lee Y.-H."/>
            <person name="Miyara I."/>
            <person name="Moore N."/>
            <person name="Neumann U."/>
            <person name="Nordstroem K."/>
            <person name="Panaccione D.G."/>
            <person name="Panstruga R."/>
            <person name="Place M."/>
            <person name="Proctor R.H."/>
            <person name="Prusky D."/>
            <person name="Rech G."/>
            <person name="Reinhardt R."/>
            <person name="Rollins J.A."/>
            <person name="Rounsley S."/>
            <person name="Schardl C.L."/>
            <person name="Schwartz D.C."/>
            <person name="Shenoy N."/>
            <person name="Shirasu K."/>
            <person name="Sikhakolli U.R."/>
            <person name="Stueber K."/>
            <person name="Sukno S.A."/>
            <person name="Sweigard J.A."/>
            <person name="Takano Y."/>
            <person name="Takahara H."/>
            <person name="Trail F."/>
            <person name="van der Does H.C."/>
            <person name="Voll L.M."/>
            <person name="Will I."/>
            <person name="Young S."/>
            <person name="Zeng Q."/>
            <person name="Zhang J."/>
            <person name="Zhou S."/>
            <person name="Dickman M.B."/>
            <person name="Schulze-Lefert P."/>
            <person name="Ver Loren van Themaat E."/>
            <person name="Ma L.-J."/>
            <person name="Vaillancourt L.J."/>
        </authorList>
    </citation>
    <scope>NUCLEOTIDE SEQUENCE [LARGE SCALE GENOMIC DNA]</scope>
    <source>
        <strain evidence="7">M1.001 / M2 / FGSC 10212</strain>
    </source>
</reference>
<dbReference type="InterPro" id="IPR023352">
    <property type="entry name" value="MAPEG-like_dom_sf"/>
</dbReference>
<dbReference type="GeneID" id="24405503"/>
<name>E3Q315_COLGM</name>
<dbReference type="OrthoDB" id="2122304at2759"/>
<dbReference type="PANTHER" id="PTHR35371:SF1">
    <property type="entry name" value="BLR7753 PROTEIN"/>
    <property type="match status" value="1"/>
</dbReference>
<protein>
    <submittedName>
        <fullName evidence="6">Uncharacterized protein</fullName>
    </submittedName>
</protein>
<evidence type="ECO:0000256" key="1">
    <source>
        <dbReference type="ARBA" id="ARBA00004370"/>
    </source>
</evidence>
<accession>E3Q315</accession>
<proteinExistence type="predicted"/>
<evidence type="ECO:0000256" key="3">
    <source>
        <dbReference type="ARBA" id="ARBA00022989"/>
    </source>
</evidence>
<dbReference type="EMBL" id="GG697331">
    <property type="protein sequence ID" value="EFQ24994.1"/>
    <property type="molecule type" value="Genomic_DNA"/>
</dbReference>
<evidence type="ECO:0000256" key="5">
    <source>
        <dbReference type="SAM" id="Phobius"/>
    </source>
</evidence>
<sequence>MSLLGLDLAQKALSLYTVTAFVMAVLPNVYAIMLSGPRYDNCNPRKLQSTITADDKLDEITKARILRAKAASENIFETLGFYSAVVVAANLTGVDAHAVNIMTLSYIGCRALYNIVYVRLEDNRN</sequence>
<dbReference type="AlphaFoldDB" id="E3Q315"/>
<dbReference type="Gene3D" id="1.20.120.550">
    <property type="entry name" value="Membrane associated eicosanoid/glutathione metabolism-like domain"/>
    <property type="match status" value="1"/>
</dbReference>
<keyword evidence="2 5" id="KW-0812">Transmembrane</keyword>
<dbReference type="VEuPathDB" id="FungiDB:GLRG_00138"/>
<dbReference type="InterPro" id="IPR001129">
    <property type="entry name" value="Membr-assoc_MAPEG"/>
</dbReference>
<evidence type="ECO:0000256" key="4">
    <source>
        <dbReference type="ARBA" id="ARBA00023136"/>
    </source>
</evidence>
<comment type="subcellular location">
    <subcellularLocation>
        <location evidence="1">Membrane</location>
    </subcellularLocation>
</comment>
<evidence type="ECO:0000256" key="2">
    <source>
        <dbReference type="ARBA" id="ARBA00022692"/>
    </source>
</evidence>
<keyword evidence="7" id="KW-1185">Reference proteome</keyword>
<organism evidence="7">
    <name type="scientific">Colletotrichum graminicola (strain M1.001 / M2 / FGSC 10212)</name>
    <name type="common">Maize anthracnose fungus</name>
    <name type="synonym">Glomerella graminicola</name>
    <dbReference type="NCBI Taxonomy" id="645133"/>
    <lineage>
        <taxon>Eukaryota</taxon>
        <taxon>Fungi</taxon>
        <taxon>Dikarya</taxon>
        <taxon>Ascomycota</taxon>
        <taxon>Pezizomycotina</taxon>
        <taxon>Sordariomycetes</taxon>
        <taxon>Hypocreomycetidae</taxon>
        <taxon>Glomerellales</taxon>
        <taxon>Glomerellaceae</taxon>
        <taxon>Colletotrichum</taxon>
        <taxon>Colletotrichum graminicola species complex</taxon>
    </lineage>
</organism>
<evidence type="ECO:0000313" key="6">
    <source>
        <dbReference type="EMBL" id="EFQ24994.1"/>
    </source>
</evidence>
<keyword evidence="4 5" id="KW-0472">Membrane</keyword>
<dbReference type="Proteomes" id="UP000008782">
    <property type="component" value="Unassembled WGS sequence"/>
</dbReference>
<evidence type="ECO:0000313" key="7">
    <source>
        <dbReference type="Proteomes" id="UP000008782"/>
    </source>
</evidence>
<dbReference type="PANTHER" id="PTHR35371">
    <property type="entry name" value="INNER MEMBRANE PROTEIN"/>
    <property type="match status" value="1"/>
</dbReference>
<dbReference type="SUPFAM" id="SSF161084">
    <property type="entry name" value="MAPEG domain-like"/>
    <property type="match status" value="1"/>
</dbReference>
<gene>
    <name evidence="6" type="ORF">GLRG_00138</name>
</gene>
<dbReference type="HOGENOM" id="CLU_110778_0_2_1"/>
<dbReference type="Pfam" id="PF01124">
    <property type="entry name" value="MAPEG"/>
    <property type="match status" value="1"/>
</dbReference>
<dbReference type="RefSeq" id="XP_008089014.1">
    <property type="nucleotide sequence ID" value="XM_008090823.1"/>
</dbReference>
<dbReference type="GO" id="GO:0016020">
    <property type="term" value="C:membrane"/>
    <property type="evidence" value="ECO:0007669"/>
    <property type="project" value="UniProtKB-SubCell"/>
</dbReference>